<dbReference type="InterPro" id="IPR006592">
    <property type="entry name" value="RNA_pol_N"/>
</dbReference>
<feature type="domain" description="RNA polymerase N-terminal" evidence="8">
    <location>
        <begin position="245"/>
        <end position="525"/>
    </location>
</feature>
<dbReference type="EC" id="2.7.7.6" evidence="7"/>
<evidence type="ECO:0000256" key="2">
    <source>
        <dbReference type="ARBA" id="ARBA00022478"/>
    </source>
</evidence>
<keyword evidence="2 7" id="KW-0240">DNA-directed RNA polymerase</keyword>
<dbReference type="Pfam" id="PF04997">
    <property type="entry name" value="RNA_pol_Rpb1_1"/>
    <property type="match status" value="1"/>
</dbReference>
<reference evidence="9" key="1">
    <citation type="journal article" date="2019" name="Genome Biol. Evol.">
        <title>Nephromyces represents a diverse and novel lineage of the Apicomplexa that has retained apicoplasts.</title>
        <authorList>
            <person name="Munoz-Gomez S.A."/>
            <person name="Durnin K."/>
            <person name="Eme L."/>
            <person name="Paight C."/>
            <person name="Lane C.E."/>
            <person name="Saffo M.B."/>
            <person name="Slamovits C.H."/>
        </authorList>
    </citation>
    <scope>NUCLEOTIDE SEQUENCE</scope>
    <source>
        <strain evidence="9">439</strain>
    </source>
</reference>
<evidence type="ECO:0000256" key="4">
    <source>
        <dbReference type="ARBA" id="ARBA00022695"/>
    </source>
</evidence>
<dbReference type="EMBL" id="MK573199">
    <property type="protein sequence ID" value="QEM01553.1"/>
    <property type="molecule type" value="Genomic_DNA"/>
</dbReference>
<comment type="similarity">
    <text evidence="7">Belongs to the RNA polymerase beta' chain family.</text>
</comment>
<dbReference type="InterPro" id="IPR044893">
    <property type="entry name" value="RNA_pol_Rpb1_clamp_domain"/>
</dbReference>
<dbReference type="PANTHER" id="PTHR19376:SF54">
    <property type="entry name" value="DNA-DIRECTED RNA POLYMERASE SUBUNIT BETA"/>
    <property type="match status" value="1"/>
</dbReference>
<gene>
    <name evidence="9" type="primary">rpoC1</name>
</gene>
<dbReference type="PANTHER" id="PTHR19376">
    <property type="entry name" value="DNA-DIRECTED RNA POLYMERASE"/>
    <property type="match status" value="1"/>
</dbReference>
<proteinExistence type="inferred from homology"/>
<dbReference type="Pfam" id="PF00623">
    <property type="entry name" value="RNA_pol_Rpb1_2"/>
    <property type="match status" value="2"/>
</dbReference>
<dbReference type="InterPro" id="IPR045867">
    <property type="entry name" value="DNA-dir_RpoC_beta_prime"/>
</dbReference>
<dbReference type="Gene3D" id="1.10.274.100">
    <property type="entry name" value="RNA polymerase Rpb1, domain 3"/>
    <property type="match status" value="1"/>
</dbReference>
<dbReference type="AlphaFoldDB" id="A0A5C1H7D4"/>
<dbReference type="InterPro" id="IPR000722">
    <property type="entry name" value="RNA_pol_asu"/>
</dbReference>
<keyword evidence="3 7" id="KW-0808">Transferase</keyword>
<comment type="catalytic activity">
    <reaction evidence="6 7">
        <text>RNA(n) + a ribonucleoside 5'-triphosphate = RNA(n+1) + diphosphate</text>
        <dbReference type="Rhea" id="RHEA:21248"/>
        <dbReference type="Rhea" id="RHEA-COMP:14527"/>
        <dbReference type="Rhea" id="RHEA-COMP:17342"/>
        <dbReference type="ChEBI" id="CHEBI:33019"/>
        <dbReference type="ChEBI" id="CHEBI:61557"/>
        <dbReference type="ChEBI" id="CHEBI:140395"/>
        <dbReference type="EC" id="2.7.7.6"/>
    </reaction>
</comment>
<organism evidence="9">
    <name type="scientific">Nephromyces sp. ex Molgula occidentalis</name>
    <dbReference type="NCBI Taxonomy" id="2544991"/>
    <lineage>
        <taxon>Eukaryota</taxon>
        <taxon>Sar</taxon>
        <taxon>Alveolata</taxon>
        <taxon>Apicomplexa</taxon>
        <taxon>Aconoidasida</taxon>
        <taxon>Nephromycida</taxon>
        <taxon>Nephromyces</taxon>
    </lineage>
</organism>
<dbReference type="GO" id="GO:0003677">
    <property type="term" value="F:DNA binding"/>
    <property type="evidence" value="ECO:0007669"/>
    <property type="project" value="InterPro"/>
</dbReference>
<evidence type="ECO:0000256" key="7">
    <source>
        <dbReference type="RuleBase" id="RU004279"/>
    </source>
</evidence>
<dbReference type="Gene3D" id="1.10.40.90">
    <property type="match status" value="1"/>
</dbReference>
<dbReference type="InterPro" id="IPR007080">
    <property type="entry name" value="RNA_pol_Rpb1_1"/>
</dbReference>
<name>A0A5C1H7D4_9APIC</name>
<comment type="function">
    <text evidence="1 7">DNA-dependent RNA polymerase catalyzes the transcription of DNA into RNA using the four ribonucleoside triphosphates as substrates.</text>
</comment>
<evidence type="ECO:0000256" key="6">
    <source>
        <dbReference type="ARBA" id="ARBA00048552"/>
    </source>
</evidence>
<sequence>MNINYLIPIFKISITSPEKIYSWCQRIVNKQVIISEVTEPHIINFNKYIFEENGLFWEKLFGPVHSWKCKCGLYKGSFVQNLITAGSVCEKCGSELNDSRIRRYNLGFINLNTPIIHIWYLKGYGQILSSLLNISVSKLETILYYKEFFLKKDTITTLKKNSFNQINSFFQNKNINISKKKDLSFSDLIVGNEILYNKLKKINLITELNKTRQNLIIEKKYKERIKLIKKARYLHLFFISNIRPEWLFLTKLPVLPPNLRPFTKLEKGNLFVMSPLNNYYRFIIIRNNRLKRWVQLRNYTPIIFEIIEKKMLQETIDCLFDKSISLKEENKERPLINLSSFLKGKFGHIRQNLLGKRVDFSGRSVIVSGPDLPIGKIGLPYELAFNLFKPLLINIFSKNKKINNYLKSISLVEYKTLIIKQILNKIIKKKTILINRAPTLHKMNIQAFKPYLIEGEALKLYPLACSSFNADFDGDQMGIFVPLTIISQYEAKYKLSSEKNIFSFEKNKNLFKPSQNIILGLYLLNVGNYYFNKSNLYFLNNEDILYTYFNNLININTFIWVKYKSILDNKNFLYFILTTPGRVLFKEYFNSKSIYKIKNVN</sequence>
<dbReference type="GO" id="GO:0000428">
    <property type="term" value="C:DNA-directed RNA polymerase complex"/>
    <property type="evidence" value="ECO:0007669"/>
    <property type="project" value="UniProtKB-KW"/>
</dbReference>
<evidence type="ECO:0000256" key="3">
    <source>
        <dbReference type="ARBA" id="ARBA00022679"/>
    </source>
</evidence>
<protein>
    <recommendedName>
        <fullName evidence="7">DNA-directed RNA polymerase subunit</fullName>
        <ecNumber evidence="7">2.7.7.6</ecNumber>
    </recommendedName>
</protein>
<accession>A0A5C1H7D4</accession>
<evidence type="ECO:0000259" key="8">
    <source>
        <dbReference type="SMART" id="SM00663"/>
    </source>
</evidence>
<dbReference type="SMART" id="SM00663">
    <property type="entry name" value="RPOLA_N"/>
    <property type="match status" value="1"/>
</dbReference>
<dbReference type="GO" id="GO:0003899">
    <property type="term" value="F:DNA-directed RNA polymerase activity"/>
    <property type="evidence" value="ECO:0007669"/>
    <property type="project" value="UniProtKB-EC"/>
</dbReference>
<evidence type="ECO:0000313" key="9">
    <source>
        <dbReference type="EMBL" id="QEM01553.1"/>
    </source>
</evidence>
<dbReference type="SUPFAM" id="SSF64484">
    <property type="entry name" value="beta and beta-prime subunits of DNA dependent RNA-polymerase"/>
    <property type="match status" value="1"/>
</dbReference>
<evidence type="ECO:0000256" key="1">
    <source>
        <dbReference type="ARBA" id="ARBA00004026"/>
    </source>
</evidence>
<evidence type="ECO:0000256" key="5">
    <source>
        <dbReference type="ARBA" id="ARBA00023163"/>
    </source>
</evidence>
<dbReference type="Gene3D" id="4.10.860.120">
    <property type="entry name" value="RNA polymerase II, clamp domain"/>
    <property type="match status" value="1"/>
</dbReference>
<dbReference type="Gene3D" id="2.40.40.20">
    <property type="match status" value="1"/>
</dbReference>
<keyword evidence="5 7" id="KW-0804">Transcription</keyword>
<dbReference type="GO" id="GO:0006351">
    <property type="term" value="P:DNA-templated transcription"/>
    <property type="evidence" value="ECO:0007669"/>
    <property type="project" value="InterPro"/>
</dbReference>
<keyword evidence="4 7" id="KW-0548">Nucleotidyltransferase</keyword>
<dbReference type="InterPro" id="IPR042102">
    <property type="entry name" value="RNA_pol_Rpb1_3_sf"/>
</dbReference>